<dbReference type="Proteomes" id="UP000482155">
    <property type="component" value="Unassembled WGS sequence"/>
</dbReference>
<dbReference type="Gene3D" id="2.30.110.10">
    <property type="entry name" value="Electron Transport, Fmn-binding Protein, Chain A"/>
    <property type="match status" value="1"/>
</dbReference>
<dbReference type="RefSeq" id="WP_163967716.1">
    <property type="nucleotide sequence ID" value="NZ_JAAIVB010000075.1"/>
</dbReference>
<gene>
    <name evidence="2" type="ORF">G3574_22080</name>
</gene>
<protein>
    <submittedName>
        <fullName evidence="2">Pyridoxamine 5'-phosphate oxidase family protein</fullName>
    </submittedName>
</protein>
<evidence type="ECO:0000313" key="3">
    <source>
        <dbReference type="Proteomes" id="UP000482155"/>
    </source>
</evidence>
<evidence type="ECO:0000259" key="1">
    <source>
        <dbReference type="Pfam" id="PF01243"/>
    </source>
</evidence>
<dbReference type="Pfam" id="PF01243">
    <property type="entry name" value="PNPOx_N"/>
    <property type="match status" value="1"/>
</dbReference>
<dbReference type="InterPro" id="IPR011576">
    <property type="entry name" value="Pyridox_Oxase_N"/>
</dbReference>
<accession>A0A6B3SXD2</accession>
<dbReference type="EMBL" id="JAAIVB010000075">
    <property type="protein sequence ID" value="NEX63776.1"/>
    <property type="molecule type" value="Genomic_DNA"/>
</dbReference>
<dbReference type="NCBIfam" id="TIGR04025">
    <property type="entry name" value="PPOX_FMN_DR2398"/>
    <property type="match status" value="1"/>
</dbReference>
<dbReference type="PANTHER" id="PTHR42815">
    <property type="entry name" value="FAD-BINDING, PUTATIVE (AFU_ORTHOLOGUE AFUA_6G07600)-RELATED"/>
    <property type="match status" value="1"/>
</dbReference>
<keyword evidence="3" id="KW-1185">Reference proteome</keyword>
<reference evidence="2 3" key="1">
    <citation type="submission" date="2020-02" db="EMBL/GenBank/DDBJ databases">
        <authorList>
            <person name="Kim M.K."/>
        </authorList>
    </citation>
    <scope>NUCLEOTIDE SEQUENCE [LARGE SCALE GENOMIC DNA]</scope>
    <source>
        <strain evidence="2 3">17J57-3</strain>
    </source>
</reference>
<dbReference type="SUPFAM" id="SSF50475">
    <property type="entry name" value="FMN-binding split barrel"/>
    <property type="match status" value="1"/>
</dbReference>
<name>A0A6B3SXD2_9BURK</name>
<dbReference type="PANTHER" id="PTHR42815:SF2">
    <property type="entry name" value="FAD-BINDING, PUTATIVE (AFU_ORTHOLOGUE AFUA_6G07600)-RELATED"/>
    <property type="match status" value="1"/>
</dbReference>
<feature type="domain" description="Pyridoxamine 5'-phosphate oxidase N-terminal" evidence="1">
    <location>
        <begin position="35"/>
        <end position="155"/>
    </location>
</feature>
<evidence type="ECO:0000313" key="2">
    <source>
        <dbReference type="EMBL" id="NEX63776.1"/>
    </source>
</evidence>
<dbReference type="InterPro" id="IPR012349">
    <property type="entry name" value="Split_barrel_FMN-bd"/>
</dbReference>
<comment type="caution">
    <text evidence="2">The sequence shown here is derived from an EMBL/GenBank/DDBJ whole genome shotgun (WGS) entry which is preliminary data.</text>
</comment>
<dbReference type="AlphaFoldDB" id="A0A6B3SXD2"/>
<organism evidence="2 3">
    <name type="scientific">Noviherbaspirillum galbum</name>
    <dbReference type="NCBI Taxonomy" id="2709383"/>
    <lineage>
        <taxon>Bacteria</taxon>
        <taxon>Pseudomonadati</taxon>
        <taxon>Pseudomonadota</taxon>
        <taxon>Betaproteobacteria</taxon>
        <taxon>Burkholderiales</taxon>
        <taxon>Oxalobacteraceae</taxon>
        <taxon>Noviherbaspirillum</taxon>
    </lineage>
</organism>
<sequence length="209" mass="22660">MHVPRPQFDIADEAALAALFAPVAENSLVKELDRLDDNYRRLIEASPFAALATSGPQGADCSPRGDPRSVVKVLDEKTIILPERRGNNRIDSLRNLVVNPQCALLFLIPGMGETLRVNGRARISADPALLAGLAIDGKEPKVALVITVDAVYFQCSRAIVRSGLWDPERHVDRASLPTPGKLLSDISNARIDGAAYDRELPARVSASLY</sequence>
<proteinExistence type="predicted"/>
<dbReference type="InterPro" id="IPR024029">
    <property type="entry name" value="Pyridox_Oxase_FMN-dep"/>
</dbReference>